<gene>
    <name evidence="2" type="ORF">SVIM_LOCUS481062</name>
</gene>
<feature type="region of interest" description="Disordered" evidence="1">
    <location>
        <begin position="171"/>
        <end position="216"/>
    </location>
</feature>
<dbReference type="EMBL" id="CAADRP010002196">
    <property type="protein sequence ID" value="VFU63203.1"/>
    <property type="molecule type" value="Genomic_DNA"/>
</dbReference>
<evidence type="ECO:0000256" key="1">
    <source>
        <dbReference type="SAM" id="MobiDB-lite"/>
    </source>
</evidence>
<feature type="compositionally biased region" description="Basic and acidic residues" evidence="1">
    <location>
        <begin position="274"/>
        <end position="293"/>
    </location>
</feature>
<dbReference type="AlphaFoldDB" id="A0A6N2NJV9"/>
<name>A0A6N2NJV9_SALVM</name>
<feature type="region of interest" description="Disordered" evidence="1">
    <location>
        <begin position="252"/>
        <end position="347"/>
    </location>
</feature>
<evidence type="ECO:0000313" key="2">
    <source>
        <dbReference type="EMBL" id="VFU63203.1"/>
    </source>
</evidence>
<accession>A0A6N2NJV9</accession>
<proteinExistence type="predicted"/>
<organism evidence="2">
    <name type="scientific">Salix viminalis</name>
    <name type="common">Common osier</name>
    <name type="synonym">Basket willow</name>
    <dbReference type="NCBI Taxonomy" id="40686"/>
    <lineage>
        <taxon>Eukaryota</taxon>
        <taxon>Viridiplantae</taxon>
        <taxon>Streptophyta</taxon>
        <taxon>Embryophyta</taxon>
        <taxon>Tracheophyta</taxon>
        <taxon>Spermatophyta</taxon>
        <taxon>Magnoliopsida</taxon>
        <taxon>eudicotyledons</taxon>
        <taxon>Gunneridae</taxon>
        <taxon>Pentapetalae</taxon>
        <taxon>rosids</taxon>
        <taxon>fabids</taxon>
        <taxon>Malpighiales</taxon>
        <taxon>Salicaceae</taxon>
        <taxon>Saliceae</taxon>
        <taxon>Salix</taxon>
    </lineage>
</organism>
<feature type="compositionally biased region" description="Polar residues" evidence="1">
    <location>
        <begin position="320"/>
        <end position="331"/>
    </location>
</feature>
<reference evidence="2" key="1">
    <citation type="submission" date="2019-03" db="EMBL/GenBank/DDBJ databases">
        <authorList>
            <person name="Mank J."/>
            <person name="Almeida P."/>
        </authorList>
    </citation>
    <scope>NUCLEOTIDE SEQUENCE</scope>
    <source>
        <strain evidence="2">78183</strain>
    </source>
</reference>
<feature type="compositionally biased region" description="Polar residues" evidence="1">
    <location>
        <begin position="177"/>
        <end position="188"/>
    </location>
</feature>
<sequence length="425" mass="47132">MDRIRKTMMQHDALFKEQFGCMIKCIFLRSLRIIVRRPDQCRLCTDCTISKKASMQEIRRRNYSRAQVFAFSPESLVLVEGQFCGSVLEGKPLRPPVYTGGRAHNQDALGLSLSPFCTLKEIRGSGSLWIDGMGAEPFVPAPSKPVRNFDLEKLPEDDADESSDLDGIAEEWKGSNLPDSTGSFQDLGSSGKAASTGPESEPYSSQVDMDLFPKDPITCSQDSSILESQYCESKELDEFIIQRSIHLETNSNPERQNLNLPAAAKDSSNGGDSIESRDTEFSKKNDTCEEDHASPGNKEVFLSEYEEASTDSEIKHAESNSHSNTEPGNRTSSEKPPVVTEDNQKRKGKSILYEECETMAAEILLSFAPNRSHAGTKRHAMEAEPGKSYGDFSATEEKTNLCEKRCANFSNGGRVYESLKLEKIS</sequence>
<protein>
    <submittedName>
        <fullName evidence="2">Uncharacterized protein</fullName>
    </submittedName>
</protein>